<accession>A0A4V5UV58</accession>
<dbReference type="RefSeq" id="WP_137259953.1">
    <property type="nucleotide sequence ID" value="NZ_SZQL01000001.1"/>
</dbReference>
<keyword evidence="3" id="KW-1185">Reference proteome</keyword>
<evidence type="ECO:0000313" key="2">
    <source>
        <dbReference type="EMBL" id="TKK71713.1"/>
    </source>
</evidence>
<sequence length="220" mass="24843">MKKYYLLFLFIVQTLLSAAQTVVPVRNEPRHHNVFENNFVRVLDVRVNPGDTTGFHKHETPSVFIVLHPVKTGSEVKIEEQKATALSPDPSISFEGFYKSPRIHRVWNEDTAQFHVMDVEIVSKGGHPTEAPIQQDGFKMLFDEQPVRGYRLTLPATNTIQLQRQSPLLIVGLTNAAQPLSINKQSFSKEGDYLFIPSGQAVQISNSNQQPYSFAVLEIK</sequence>
<dbReference type="OrthoDB" id="9800684at2"/>
<proteinExistence type="predicted"/>
<evidence type="ECO:0000256" key="1">
    <source>
        <dbReference type="SAM" id="SignalP"/>
    </source>
</evidence>
<feature type="signal peptide" evidence="1">
    <location>
        <begin position="1"/>
        <end position="18"/>
    </location>
</feature>
<dbReference type="Proteomes" id="UP000305848">
    <property type="component" value="Unassembled WGS sequence"/>
</dbReference>
<dbReference type="InterPro" id="IPR014710">
    <property type="entry name" value="RmlC-like_jellyroll"/>
</dbReference>
<name>A0A4V5UV58_9BACT</name>
<evidence type="ECO:0008006" key="4">
    <source>
        <dbReference type="Google" id="ProtNLM"/>
    </source>
</evidence>
<reference evidence="2 3" key="1">
    <citation type="submission" date="2019-05" db="EMBL/GenBank/DDBJ databases">
        <title>Panacibacter sp. strain 17mud1-8 Genome sequencing and assembly.</title>
        <authorList>
            <person name="Chhetri G."/>
        </authorList>
    </citation>
    <scope>NUCLEOTIDE SEQUENCE [LARGE SCALE GENOMIC DNA]</scope>
    <source>
        <strain evidence="2 3">17mud1-8</strain>
    </source>
</reference>
<keyword evidence="1" id="KW-0732">Signal</keyword>
<dbReference type="AlphaFoldDB" id="A0A4V5UV58"/>
<organism evidence="2 3">
    <name type="scientific">Ilyomonas limi</name>
    <dbReference type="NCBI Taxonomy" id="2575867"/>
    <lineage>
        <taxon>Bacteria</taxon>
        <taxon>Pseudomonadati</taxon>
        <taxon>Bacteroidota</taxon>
        <taxon>Chitinophagia</taxon>
        <taxon>Chitinophagales</taxon>
        <taxon>Chitinophagaceae</taxon>
        <taxon>Ilyomonas</taxon>
    </lineage>
</organism>
<protein>
    <recommendedName>
        <fullName evidence="4">Cupin domain-containing protein</fullName>
    </recommendedName>
</protein>
<evidence type="ECO:0000313" key="3">
    <source>
        <dbReference type="Proteomes" id="UP000305848"/>
    </source>
</evidence>
<feature type="chain" id="PRO_5020690859" description="Cupin domain-containing protein" evidence="1">
    <location>
        <begin position="19"/>
        <end position="220"/>
    </location>
</feature>
<comment type="caution">
    <text evidence="2">The sequence shown here is derived from an EMBL/GenBank/DDBJ whole genome shotgun (WGS) entry which is preliminary data.</text>
</comment>
<gene>
    <name evidence="2" type="ORF">FC093_01445</name>
</gene>
<dbReference type="EMBL" id="SZQL01000001">
    <property type="protein sequence ID" value="TKK71713.1"/>
    <property type="molecule type" value="Genomic_DNA"/>
</dbReference>
<dbReference type="Gene3D" id="2.60.120.10">
    <property type="entry name" value="Jelly Rolls"/>
    <property type="match status" value="1"/>
</dbReference>